<dbReference type="Proteomes" id="UP000502996">
    <property type="component" value="Chromosome"/>
</dbReference>
<dbReference type="InterPro" id="IPR016032">
    <property type="entry name" value="Sig_transdc_resp-reg_C-effctor"/>
</dbReference>
<dbReference type="PANTHER" id="PTHR16305">
    <property type="entry name" value="TESTICULAR SOLUBLE ADENYLYL CYCLASE"/>
    <property type="match status" value="1"/>
</dbReference>
<dbReference type="RefSeq" id="WP_165228985.1">
    <property type="nucleotide sequence ID" value="NZ_CP049257.1"/>
</dbReference>
<dbReference type="InterPro" id="IPR041664">
    <property type="entry name" value="AAA_16"/>
</dbReference>
<dbReference type="Pfam" id="PF13191">
    <property type="entry name" value="AAA_16"/>
    <property type="match status" value="1"/>
</dbReference>
<dbReference type="PANTHER" id="PTHR16305:SF35">
    <property type="entry name" value="TRANSCRIPTIONAL ACTIVATOR DOMAIN"/>
    <property type="match status" value="1"/>
</dbReference>
<feature type="domain" description="HTH luxR-type" evidence="3">
    <location>
        <begin position="843"/>
        <end position="909"/>
    </location>
</feature>
<dbReference type="PRINTS" id="PR00038">
    <property type="entry name" value="HTHLUXR"/>
</dbReference>
<dbReference type="GO" id="GO:0005524">
    <property type="term" value="F:ATP binding"/>
    <property type="evidence" value="ECO:0007669"/>
    <property type="project" value="UniProtKB-KW"/>
</dbReference>
<dbReference type="GO" id="GO:0003677">
    <property type="term" value="F:DNA binding"/>
    <property type="evidence" value="ECO:0007669"/>
    <property type="project" value="InterPro"/>
</dbReference>
<dbReference type="SUPFAM" id="SSF52540">
    <property type="entry name" value="P-loop containing nucleoside triphosphate hydrolases"/>
    <property type="match status" value="1"/>
</dbReference>
<proteinExistence type="predicted"/>
<sequence>MAAGAPPAGELWGRERELTALRAILADARAGRSGTAVLRGEPGIGKTALLEQVRREAVGFTVVAATGVEAEMELPFAGLHQLCAPLLSGVDALPEPQRNALQTAFGVVTTGPPDRFLVGLATLSLMADAAAAQPLLCLVDDVQWLDQVSAQVLTFVARRLQVEPIAVVFATRAEDDPILRGLPQLPLGGLSRTDAGELLDVARAVSLDDRVRGRVLDEARGNPLALLELSGAPFTPAGGTGASTAHQIQQQYAARLAALPSRTRQLMLLAALEPRGDATVLQRAAASLDTDLSDAVAAEGLLDVGRRVRFRHPLLRTAAYASGSAEERRRAHAALAEALDAQADPDQRAWHRALSVDGPDEKIAAELEASADRARSRGGAAAGAALLERAALLSPDPQVKGERALSAAAAKLSAGLVEDCLALLATARAGPLTQLGLARLSLLDAQARFAADRGQGASTRLLAAARQLEDLDPKLARETHLEAMSAGMFSGRLAPPGSIRTLAEAARHGGPQALDGDLTGLLVDVLASRFTDGYAAAIAPARRLLAALAHRPLDGADLRYLWLSAAVAADGWQDHAWRSIAEAHVRVARETGALAELPLAINSLATVHVFAGRLDLAKPLVAELSALRASTGVELSLYATLYVAALAGDARAPQLIQRNLADVTERGEGVGVTASHWALALIELGRGDFASALPAARAAAAYLPELALPQWGLADLVEAATRCGEGPTAAAAAAQLDELATASGTDWALGVRARARALTAGPRTAGELYEEAVTRLAGTTTSWEHARAELLFGEWLLQTDRRVAAADHLRRAEALLTLMGARLFAERAVSGLRTLGATATGGAQRDDRGLTAQELQIAQLAADGLTNPQIAAQLFLSPHTVEWHLRKVYAKLSVRSRRQLAGRLAVVDGA</sequence>
<dbReference type="GO" id="GO:0006355">
    <property type="term" value="P:regulation of DNA-templated transcription"/>
    <property type="evidence" value="ECO:0007669"/>
    <property type="project" value="InterPro"/>
</dbReference>
<dbReference type="Gene3D" id="1.10.10.10">
    <property type="entry name" value="Winged helix-like DNA-binding domain superfamily/Winged helix DNA-binding domain"/>
    <property type="match status" value="1"/>
</dbReference>
<dbReference type="PROSITE" id="PS50043">
    <property type="entry name" value="HTH_LUXR_2"/>
    <property type="match status" value="1"/>
</dbReference>
<evidence type="ECO:0000256" key="2">
    <source>
        <dbReference type="ARBA" id="ARBA00022840"/>
    </source>
</evidence>
<keyword evidence="5" id="KW-1185">Reference proteome</keyword>
<dbReference type="SMART" id="SM00421">
    <property type="entry name" value="HTH_LUXR"/>
    <property type="match status" value="1"/>
</dbReference>
<dbReference type="KEGG" id="nano:G5V58_04055"/>
<dbReference type="Pfam" id="PF00196">
    <property type="entry name" value="GerE"/>
    <property type="match status" value="1"/>
</dbReference>
<accession>A0A6G6W9Z4</accession>
<reference evidence="4 5" key="1">
    <citation type="submission" date="2020-02" db="EMBL/GenBank/DDBJ databases">
        <title>Full genome sequence of Nocardioides sp. R-3366.</title>
        <authorList>
            <person name="Im W.-T."/>
        </authorList>
    </citation>
    <scope>NUCLEOTIDE SEQUENCE [LARGE SCALE GENOMIC DNA]</scope>
    <source>
        <strain evidence="4 5">R-3366</strain>
    </source>
</reference>
<evidence type="ECO:0000259" key="3">
    <source>
        <dbReference type="PROSITE" id="PS50043"/>
    </source>
</evidence>
<dbReference type="Gene3D" id="3.40.50.300">
    <property type="entry name" value="P-loop containing nucleotide triphosphate hydrolases"/>
    <property type="match status" value="1"/>
</dbReference>
<dbReference type="InterPro" id="IPR027417">
    <property type="entry name" value="P-loop_NTPase"/>
</dbReference>
<protein>
    <submittedName>
        <fullName evidence="4">AAA family ATPase</fullName>
    </submittedName>
</protein>
<dbReference type="SUPFAM" id="SSF46894">
    <property type="entry name" value="C-terminal effector domain of the bipartite response regulators"/>
    <property type="match status" value="1"/>
</dbReference>
<keyword evidence="1" id="KW-0547">Nucleotide-binding</keyword>
<dbReference type="GO" id="GO:0004016">
    <property type="term" value="F:adenylate cyclase activity"/>
    <property type="evidence" value="ECO:0007669"/>
    <property type="project" value="TreeGrafter"/>
</dbReference>
<organism evidence="4 5">
    <name type="scientific">Nocardioides anomalus</name>
    <dbReference type="NCBI Taxonomy" id="2712223"/>
    <lineage>
        <taxon>Bacteria</taxon>
        <taxon>Bacillati</taxon>
        <taxon>Actinomycetota</taxon>
        <taxon>Actinomycetes</taxon>
        <taxon>Propionibacteriales</taxon>
        <taxon>Nocardioidaceae</taxon>
        <taxon>Nocardioides</taxon>
    </lineage>
</organism>
<evidence type="ECO:0000256" key="1">
    <source>
        <dbReference type="ARBA" id="ARBA00022741"/>
    </source>
</evidence>
<keyword evidence="2" id="KW-0067">ATP-binding</keyword>
<dbReference type="InterPro" id="IPR000792">
    <property type="entry name" value="Tscrpt_reg_LuxR_C"/>
</dbReference>
<dbReference type="AlphaFoldDB" id="A0A6G6W9Z4"/>
<dbReference type="EMBL" id="CP049257">
    <property type="protein sequence ID" value="QIG42054.1"/>
    <property type="molecule type" value="Genomic_DNA"/>
</dbReference>
<dbReference type="CDD" id="cd06170">
    <property type="entry name" value="LuxR_C_like"/>
    <property type="match status" value="1"/>
</dbReference>
<evidence type="ECO:0000313" key="5">
    <source>
        <dbReference type="Proteomes" id="UP000502996"/>
    </source>
</evidence>
<gene>
    <name evidence="4" type="ORF">G5V58_04055</name>
</gene>
<evidence type="ECO:0000313" key="4">
    <source>
        <dbReference type="EMBL" id="QIG42054.1"/>
    </source>
</evidence>
<dbReference type="InterPro" id="IPR036388">
    <property type="entry name" value="WH-like_DNA-bd_sf"/>
</dbReference>
<name>A0A6G6W9Z4_9ACTN</name>
<dbReference type="GO" id="GO:0005737">
    <property type="term" value="C:cytoplasm"/>
    <property type="evidence" value="ECO:0007669"/>
    <property type="project" value="TreeGrafter"/>
</dbReference>